<name>A0A6B3LQD3_9BACT</name>
<feature type="domain" description="Secretion system C-terminal sorting" evidence="1">
    <location>
        <begin position="1323"/>
        <end position="1396"/>
    </location>
</feature>
<dbReference type="Gene3D" id="2.60.40.10">
    <property type="entry name" value="Immunoglobulins"/>
    <property type="match status" value="3"/>
</dbReference>
<dbReference type="NCBIfam" id="TIGR04183">
    <property type="entry name" value="Por_Secre_tail"/>
    <property type="match status" value="1"/>
</dbReference>
<dbReference type="RefSeq" id="WP_163913521.1">
    <property type="nucleotide sequence ID" value="NZ_JAAGWD010000002.1"/>
</dbReference>
<dbReference type="Pfam" id="PF18962">
    <property type="entry name" value="Por_Secre_tail"/>
    <property type="match status" value="1"/>
</dbReference>
<dbReference type="Proteomes" id="UP000474777">
    <property type="component" value="Unassembled WGS sequence"/>
</dbReference>
<sequence length="1399" mass="148325">MSIFTTAQAQTPGLIYKIAVNGGNKVLDPNGDGYVSKTALGFQLVGGNRLDEGPQYSEIPFRPFPVFMDEPLADLKTGGGYGHTDFAPRVYANGKIVGSPMASYFDGKNFLFRIRLAGQSTASKGYSILIDIDNKLDGNAPNPGFEFEVLLATNFDVRVYDHRTNTTGGDIIFNGSVDQYSQKSIAGSTGGGDPDYFYDFYVPLTAFRGAISESSLLRMTGVTITSAKSGIFGVASDLGGIDDRVIKGTIVDAWKSIINNTPLTTPTDIKDTGFTPSKATPPTINSPIYSNSTIISGFSEEVEGSLITVYRNNVNIGITTVRVDGSWRLEGISAALLLTGDKIKATVKPDNEFISEFSNEITVGTGSCYTQPPQITSVISGGKGINFTTFVAGEQVVRIYKNGVLEFSKTISPATAPFSDSYACQTGQCFDTGVYLIRVTPTGGCESGPSNTVCYNKNDGIINPIPKITTATLSVNTTQLTGTFAASGIIQLFRNGVAVSNKTANTTATNPNWTINLSGVTLAVGDRISITATPDVNRCNQAETSNVLIVQAVTSAPIVTGIYCGPTTTVSGISTEVAGTTILVYVNNVEVGSTTVNSHGTWTATISQSSSGTITARATAPSKSESVTSNSIGISTLYNASNLAVLGTENSNDIFEGNTSVRGTAPAGALITLFINGSVYVDKDGAAITQIADSNGRFLFSNISPFEIYAGAKLTVTAKDPNGGQDACTSAHSQPVTIKCNPVSSTVIPTFTEPKFCPGTPAFIRIPSTQGGVIYNIYRKETNGAYTQFGPSVLGTGSAITLQSDPVNTPGTIVQIRTIKVGADCSDPIGGEMTVELHPTVPKTFSVVASATDVACPNTPVTITVQAADAQHSYQLINNVTKAALSTVIVPTATGDLSFPAQPVARTTEFGVVIKSLATGCSTENTFLRTVTVNGGPDVSRAVTISNTTICVNNTVTISVATQTGYTYKVVRKDNGAQVGSNITGNNGVQTVTTAALPAGIYTYQVQVINNGTCNPYLTQEVTVQVTSGTIANAGSAQTACAFTYLAGNDPGTGTGRWTLVSKPATATADPKFKDATRYNTEVIGLESGKYVFNWAVTSCTGTTNSEVIITVNCPSEYSVRTNKLVTEYAYREVIASASDTEGIQSAQLILGSLPSGTVLNTTNGNISVDNVERLMANRDYNFTIRITDMTGRVTDLPLYIRFYSPSIRPGDITPLPVELVNFTASYSNYKVVLQWTTASELNNKRFDVERSTNNKTFVKIGSVNGNGTTNRTIKYKFTDESPLPGMAFYRLKQVDFDGTSDYSKTIALSNNELLSDSKLQAYPNPFSENLTVTIVTQAAEPATLKLYNLQGREVYSTIIKLQAGANTYQVLPSNLPAGIYILKVRGTQNNLSTKLMKQ</sequence>
<comment type="caution">
    <text evidence="2">The sequence shown here is derived from an EMBL/GenBank/DDBJ whole genome shotgun (WGS) entry which is preliminary data.</text>
</comment>
<protein>
    <submittedName>
        <fullName evidence="2">T9SS type A sorting domain-containing protein</fullName>
    </submittedName>
</protein>
<gene>
    <name evidence="2" type="ORF">GXP69_06285</name>
</gene>
<accession>A0A6B3LQD3</accession>
<organism evidence="2 3">
    <name type="scientific">Pontibacter burrus</name>
    <dbReference type="NCBI Taxonomy" id="2704466"/>
    <lineage>
        <taxon>Bacteria</taxon>
        <taxon>Pseudomonadati</taxon>
        <taxon>Bacteroidota</taxon>
        <taxon>Cytophagia</taxon>
        <taxon>Cytophagales</taxon>
        <taxon>Hymenobacteraceae</taxon>
        <taxon>Pontibacter</taxon>
    </lineage>
</organism>
<evidence type="ECO:0000259" key="1">
    <source>
        <dbReference type="Pfam" id="PF18962"/>
    </source>
</evidence>
<evidence type="ECO:0000313" key="3">
    <source>
        <dbReference type="Proteomes" id="UP000474777"/>
    </source>
</evidence>
<dbReference type="InterPro" id="IPR013783">
    <property type="entry name" value="Ig-like_fold"/>
</dbReference>
<keyword evidence="3" id="KW-1185">Reference proteome</keyword>
<dbReference type="EMBL" id="JAAGWD010000002">
    <property type="protein sequence ID" value="NEM97295.1"/>
    <property type="molecule type" value="Genomic_DNA"/>
</dbReference>
<reference evidence="2 3" key="1">
    <citation type="submission" date="2020-02" db="EMBL/GenBank/DDBJ databases">
        <authorList>
            <person name="Kim M.K."/>
        </authorList>
    </citation>
    <scope>NUCLEOTIDE SEQUENCE [LARGE SCALE GENOMIC DNA]</scope>
    <source>
        <strain evidence="2 3">BT327</strain>
    </source>
</reference>
<evidence type="ECO:0000313" key="2">
    <source>
        <dbReference type="EMBL" id="NEM97295.1"/>
    </source>
</evidence>
<dbReference type="InterPro" id="IPR026444">
    <property type="entry name" value="Secre_tail"/>
</dbReference>
<proteinExistence type="predicted"/>